<keyword evidence="1" id="KW-0732">Signal</keyword>
<feature type="chain" id="PRO_5029870621" description="UPAR/Ly6 domain-containing protein" evidence="1">
    <location>
        <begin position="21"/>
        <end position="87"/>
    </location>
</feature>
<protein>
    <recommendedName>
        <fullName evidence="4">UPAR/Ly6 domain-containing protein</fullName>
    </recommendedName>
</protein>
<accession>A0A7J7K6E5</accession>
<evidence type="ECO:0000313" key="3">
    <source>
        <dbReference type="Proteomes" id="UP000593567"/>
    </source>
</evidence>
<proteinExistence type="predicted"/>
<organism evidence="2 3">
    <name type="scientific">Bugula neritina</name>
    <name type="common">Brown bryozoan</name>
    <name type="synonym">Sertularia neritina</name>
    <dbReference type="NCBI Taxonomy" id="10212"/>
    <lineage>
        <taxon>Eukaryota</taxon>
        <taxon>Metazoa</taxon>
        <taxon>Spiralia</taxon>
        <taxon>Lophotrochozoa</taxon>
        <taxon>Bryozoa</taxon>
        <taxon>Gymnolaemata</taxon>
        <taxon>Cheilostomatida</taxon>
        <taxon>Flustrina</taxon>
        <taxon>Buguloidea</taxon>
        <taxon>Bugulidae</taxon>
        <taxon>Bugula</taxon>
    </lineage>
</organism>
<evidence type="ECO:0000256" key="1">
    <source>
        <dbReference type="SAM" id="SignalP"/>
    </source>
</evidence>
<evidence type="ECO:0000313" key="2">
    <source>
        <dbReference type="EMBL" id="KAF6033501.1"/>
    </source>
</evidence>
<dbReference type="AlphaFoldDB" id="A0A7J7K6E5"/>
<dbReference type="EMBL" id="VXIV02001317">
    <property type="protein sequence ID" value="KAF6033501.1"/>
    <property type="molecule type" value="Genomic_DNA"/>
</dbReference>
<comment type="caution">
    <text evidence="2">The sequence shown here is derived from an EMBL/GenBank/DDBJ whole genome shotgun (WGS) entry which is preliminary data.</text>
</comment>
<gene>
    <name evidence="2" type="ORF">EB796_008193</name>
</gene>
<reference evidence="2" key="1">
    <citation type="submission" date="2020-06" db="EMBL/GenBank/DDBJ databases">
        <title>Draft genome of Bugula neritina, a colonial animal packing powerful symbionts and potential medicines.</title>
        <authorList>
            <person name="Rayko M."/>
        </authorList>
    </citation>
    <scope>NUCLEOTIDE SEQUENCE [LARGE SCALE GENOMIC DNA]</scope>
    <source>
        <strain evidence="2">Kwan_BN1</strain>
    </source>
</reference>
<name>A0A7J7K6E5_BUGNE</name>
<keyword evidence="3" id="KW-1185">Reference proteome</keyword>
<dbReference type="Proteomes" id="UP000593567">
    <property type="component" value="Unassembled WGS sequence"/>
</dbReference>
<sequence>MMNRMVLFLLLLGIFAASHGLDCYTCSSGPECNDEYMMPDIHLTNCSAEDKGCSKKKATASSGGITAASVRKATVSYLLLLTATDSS</sequence>
<evidence type="ECO:0008006" key="4">
    <source>
        <dbReference type="Google" id="ProtNLM"/>
    </source>
</evidence>
<feature type="signal peptide" evidence="1">
    <location>
        <begin position="1"/>
        <end position="20"/>
    </location>
</feature>